<keyword evidence="3" id="KW-0804">Transcription</keyword>
<dbReference type="CDD" id="cd06170">
    <property type="entry name" value="LuxR_C_like"/>
    <property type="match status" value="1"/>
</dbReference>
<accession>A0ABP7E4B9</accession>
<dbReference type="SUPFAM" id="SSF46894">
    <property type="entry name" value="C-terminal effector domain of the bipartite response regulators"/>
    <property type="match status" value="1"/>
</dbReference>
<keyword evidence="1" id="KW-0805">Transcription regulation</keyword>
<dbReference type="PROSITE" id="PS50043">
    <property type="entry name" value="HTH_LUXR_2"/>
    <property type="match status" value="1"/>
</dbReference>
<dbReference type="SMART" id="SM00421">
    <property type="entry name" value="HTH_LUXR"/>
    <property type="match status" value="1"/>
</dbReference>
<gene>
    <name evidence="5" type="ORF">GCM10022399_33260</name>
</gene>
<sequence>MPDSFVHVSDVRRLLEIIEDAHVWQPEDFFYASVLYGLALLVPADEVGFQVNAWQRMWLSFHDVAGGRQVPVVSPEVDPGDPSFAWEGGAGLSEPLGDTTVTSSSEVHGGRRVSELIGSMAPIGDLDSRVVLHRYGGPAFSDREVDLLRLARPHLAELQLRRRAELGGQAPLTHRQWEILRLVALGATNLQIAHRLGISEGTVRKHLENAFVRLGAASRSEAVSRLRGFL</sequence>
<dbReference type="PANTHER" id="PTHR44688">
    <property type="entry name" value="DNA-BINDING TRANSCRIPTIONAL ACTIVATOR DEVR_DOSR"/>
    <property type="match status" value="1"/>
</dbReference>
<feature type="domain" description="HTH luxR-type" evidence="4">
    <location>
        <begin position="165"/>
        <end position="230"/>
    </location>
</feature>
<evidence type="ECO:0000256" key="1">
    <source>
        <dbReference type="ARBA" id="ARBA00023015"/>
    </source>
</evidence>
<dbReference type="InterPro" id="IPR016032">
    <property type="entry name" value="Sig_transdc_resp-reg_C-effctor"/>
</dbReference>
<dbReference type="PROSITE" id="PS00622">
    <property type="entry name" value="HTH_LUXR_1"/>
    <property type="match status" value="1"/>
</dbReference>
<evidence type="ECO:0000313" key="5">
    <source>
        <dbReference type="EMBL" id="GAA3713942.1"/>
    </source>
</evidence>
<evidence type="ECO:0000313" key="6">
    <source>
        <dbReference type="Proteomes" id="UP001501468"/>
    </source>
</evidence>
<keyword evidence="2" id="KW-0238">DNA-binding</keyword>
<protein>
    <recommendedName>
        <fullName evidence="4">HTH luxR-type domain-containing protein</fullName>
    </recommendedName>
</protein>
<dbReference type="PANTHER" id="PTHR44688:SF16">
    <property type="entry name" value="DNA-BINDING TRANSCRIPTIONAL ACTIVATOR DEVR_DOSR"/>
    <property type="match status" value="1"/>
</dbReference>
<reference evidence="6" key="1">
    <citation type="journal article" date="2019" name="Int. J. Syst. Evol. Microbiol.">
        <title>The Global Catalogue of Microorganisms (GCM) 10K type strain sequencing project: providing services to taxonomists for standard genome sequencing and annotation.</title>
        <authorList>
            <consortium name="The Broad Institute Genomics Platform"/>
            <consortium name="The Broad Institute Genome Sequencing Center for Infectious Disease"/>
            <person name="Wu L."/>
            <person name="Ma J."/>
        </authorList>
    </citation>
    <scope>NUCLEOTIDE SEQUENCE [LARGE SCALE GENOMIC DNA]</scope>
    <source>
        <strain evidence="6">JCM 17125</strain>
    </source>
</reference>
<dbReference type="Proteomes" id="UP001501468">
    <property type="component" value="Unassembled WGS sequence"/>
</dbReference>
<name>A0ABP7E4B9_9MICO</name>
<proteinExistence type="predicted"/>
<dbReference type="InterPro" id="IPR000792">
    <property type="entry name" value="Tscrpt_reg_LuxR_C"/>
</dbReference>
<organism evidence="5 6">
    <name type="scientific">Terrabacter ginsenosidimutans</name>
    <dbReference type="NCBI Taxonomy" id="490575"/>
    <lineage>
        <taxon>Bacteria</taxon>
        <taxon>Bacillati</taxon>
        <taxon>Actinomycetota</taxon>
        <taxon>Actinomycetes</taxon>
        <taxon>Micrococcales</taxon>
        <taxon>Intrasporangiaceae</taxon>
        <taxon>Terrabacter</taxon>
    </lineage>
</organism>
<comment type="caution">
    <text evidence="5">The sequence shown here is derived from an EMBL/GenBank/DDBJ whole genome shotgun (WGS) entry which is preliminary data.</text>
</comment>
<dbReference type="PRINTS" id="PR00038">
    <property type="entry name" value="HTHLUXR"/>
</dbReference>
<dbReference type="InterPro" id="IPR036388">
    <property type="entry name" value="WH-like_DNA-bd_sf"/>
</dbReference>
<evidence type="ECO:0000259" key="4">
    <source>
        <dbReference type="PROSITE" id="PS50043"/>
    </source>
</evidence>
<evidence type="ECO:0000256" key="3">
    <source>
        <dbReference type="ARBA" id="ARBA00023163"/>
    </source>
</evidence>
<dbReference type="RefSeq" id="WP_344949065.1">
    <property type="nucleotide sequence ID" value="NZ_BAABDC010000006.1"/>
</dbReference>
<dbReference type="EMBL" id="BAABDC010000006">
    <property type="protein sequence ID" value="GAA3713942.1"/>
    <property type="molecule type" value="Genomic_DNA"/>
</dbReference>
<keyword evidence="6" id="KW-1185">Reference proteome</keyword>
<dbReference type="Gene3D" id="1.10.10.10">
    <property type="entry name" value="Winged helix-like DNA-binding domain superfamily/Winged helix DNA-binding domain"/>
    <property type="match status" value="1"/>
</dbReference>
<evidence type="ECO:0000256" key="2">
    <source>
        <dbReference type="ARBA" id="ARBA00023125"/>
    </source>
</evidence>
<dbReference type="Pfam" id="PF00196">
    <property type="entry name" value="GerE"/>
    <property type="match status" value="1"/>
</dbReference>